<accession>A0A1F6BYI9</accession>
<dbReference type="STRING" id="1798475.A2837_02110"/>
<dbReference type="Proteomes" id="UP000176322">
    <property type="component" value="Unassembled WGS sequence"/>
</dbReference>
<evidence type="ECO:0000313" key="2">
    <source>
        <dbReference type="Proteomes" id="UP000176322"/>
    </source>
</evidence>
<name>A0A1F6BYI9_9BACT</name>
<organism evidence="1 2">
    <name type="scientific">Candidatus Kaiserbacteria bacterium RIFCSPHIGHO2_01_FULL_46_22</name>
    <dbReference type="NCBI Taxonomy" id="1798475"/>
    <lineage>
        <taxon>Bacteria</taxon>
        <taxon>Candidatus Kaiseribacteriota</taxon>
    </lineage>
</organism>
<gene>
    <name evidence="1" type="ORF">A2837_02110</name>
</gene>
<protein>
    <recommendedName>
        <fullName evidence="3">SIS domain-containing protein</fullName>
    </recommendedName>
</protein>
<evidence type="ECO:0008006" key="3">
    <source>
        <dbReference type="Google" id="ProtNLM"/>
    </source>
</evidence>
<proteinExistence type="predicted"/>
<sequence>MSALHQLKKFTQGSIPELDVAVLGALELLEDAKLPKTAVPFRRPLVVGSGNAEATGRIIFRESDAVFADESNYELALARSLDIDGAVVISASGSKHATGIVKYLTEKGIETVLFTNNASAPAAAFLPEELVRVFPKNREPYTYNTSTYLSMIVADTLEDSKAIKSFITELVEPALDLSFGKYDAFTLILPAQFSELKPMLRTKFDELFGPKLIGRIFTPEEMKHAKTVIKDQREMFISFGVQNARYGELKNRLFVPLLEDGGYAAVFAVTYFTIGQIQRAHPPYFKDNIVEYCKETSLDFGQPIDPIVD</sequence>
<dbReference type="AlphaFoldDB" id="A0A1F6BYI9"/>
<evidence type="ECO:0000313" key="1">
    <source>
        <dbReference type="EMBL" id="OGG41980.1"/>
    </source>
</evidence>
<reference evidence="1 2" key="1">
    <citation type="journal article" date="2016" name="Nat. Commun.">
        <title>Thousands of microbial genomes shed light on interconnected biogeochemical processes in an aquifer system.</title>
        <authorList>
            <person name="Anantharaman K."/>
            <person name="Brown C.T."/>
            <person name="Hug L.A."/>
            <person name="Sharon I."/>
            <person name="Castelle C.J."/>
            <person name="Probst A.J."/>
            <person name="Thomas B.C."/>
            <person name="Singh A."/>
            <person name="Wilkins M.J."/>
            <person name="Karaoz U."/>
            <person name="Brodie E.L."/>
            <person name="Williams K.H."/>
            <person name="Hubbard S.S."/>
            <person name="Banfield J.F."/>
        </authorList>
    </citation>
    <scope>NUCLEOTIDE SEQUENCE [LARGE SCALE GENOMIC DNA]</scope>
</reference>
<comment type="caution">
    <text evidence="1">The sequence shown here is derived from an EMBL/GenBank/DDBJ whole genome shotgun (WGS) entry which is preliminary data.</text>
</comment>
<dbReference type="EMBL" id="MFKO01000002">
    <property type="protein sequence ID" value="OGG41980.1"/>
    <property type="molecule type" value="Genomic_DNA"/>
</dbReference>